<sequence length="212" mass="24125">MFVKPSGGSRGRGIIKVWRAGGHVWVKHTIHPARSFTCEDEAVRHVERLQENGAYMVQQGISLIRIGGRPVDIRVMVQRTRPCGPWLYSGMVAKVAGPGSVVTNVALSHGRVMEVKQALRTVFGPRRAETCVREMKRLALTAARHFDTYQPYRELGFDIGIDRSGRVWLIEENTGPSHHLMKQLRSNPGLGRLIEHRWSQYQRALRSNRRRV</sequence>
<dbReference type="SUPFAM" id="SSF56059">
    <property type="entry name" value="Glutathione synthetase ATP-binding domain-like"/>
    <property type="match status" value="1"/>
</dbReference>
<reference evidence="1" key="1">
    <citation type="journal article" date="2014" name="Int. J. Syst. Evol. Microbiol.">
        <title>Complete genome sequence of Corynebacterium casei LMG S-19264T (=DSM 44701T), isolated from a smear-ripened cheese.</title>
        <authorList>
            <consortium name="US DOE Joint Genome Institute (JGI-PGF)"/>
            <person name="Walter F."/>
            <person name="Albersmeier A."/>
            <person name="Kalinowski J."/>
            <person name="Ruckert C."/>
        </authorList>
    </citation>
    <scope>NUCLEOTIDE SEQUENCE</scope>
    <source>
        <strain evidence="1">JCM 18487</strain>
    </source>
</reference>
<dbReference type="Gene3D" id="3.30.470.20">
    <property type="entry name" value="ATP-grasp fold, B domain"/>
    <property type="match status" value="1"/>
</dbReference>
<dbReference type="Pfam" id="PF14398">
    <property type="entry name" value="ATPgrasp_YheCD"/>
    <property type="match status" value="1"/>
</dbReference>
<dbReference type="Proteomes" id="UP000637695">
    <property type="component" value="Unassembled WGS sequence"/>
</dbReference>
<dbReference type="AlphaFoldDB" id="A0A917KJD1"/>
<gene>
    <name evidence="1" type="ORF">GCM10010885_24270</name>
</gene>
<evidence type="ECO:0000313" key="1">
    <source>
        <dbReference type="EMBL" id="GGJ14064.1"/>
    </source>
</evidence>
<protein>
    <recommendedName>
        <fullName evidence="3">YheC/D-like protein</fullName>
    </recommendedName>
</protein>
<organism evidence="1 2">
    <name type="scientific">Alicyclobacillus cellulosilyticus</name>
    <dbReference type="NCBI Taxonomy" id="1003997"/>
    <lineage>
        <taxon>Bacteria</taxon>
        <taxon>Bacillati</taxon>
        <taxon>Bacillota</taxon>
        <taxon>Bacilli</taxon>
        <taxon>Bacillales</taxon>
        <taxon>Alicyclobacillaceae</taxon>
        <taxon>Alicyclobacillus</taxon>
    </lineage>
</organism>
<dbReference type="EMBL" id="BMOY01000064">
    <property type="protein sequence ID" value="GGJ14064.1"/>
    <property type="molecule type" value="Genomic_DNA"/>
</dbReference>
<evidence type="ECO:0000313" key="2">
    <source>
        <dbReference type="Proteomes" id="UP000637695"/>
    </source>
</evidence>
<evidence type="ECO:0008006" key="3">
    <source>
        <dbReference type="Google" id="ProtNLM"/>
    </source>
</evidence>
<proteinExistence type="predicted"/>
<accession>A0A917KJD1</accession>
<dbReference type="InterPro" id="IPR026838">
    <property type="entry name" value="YheC/D"/>
</dbReference>
<name>A0A917KJD1_9BACL</name>
<keyword evidence="2" id="KW-1185">Reference proteome</keyword>
<comment type="caution">
    <text evidence="1">The sequence shown here is derived from an EMBL/GenBank/DDBJ whole genome shotgun (WGS) entry which is preliminary data.</text>
</comment>
<reference evidence="1" key="2">
    <citation type="submission" date="2020-09" db="EMBL/GenBank/DDBJ databases">
        <authorList>
            <person name="Sun Q."/>
            <person name="Ohkuma M."/>
        </authorList>
    </citation>
    <scope>NUCLEOTIDE SEQUENCE</scope>
    <source>
        <strain evidence="1">JCM 18487</strain>
    </source>
</reference>